<evidence type="ECO:0000256" key="7">
    <source>
        <dbReference type="ARBA" id="ARBA00022833"/>
    </source>
</evidence>
<evidence type="ECO:0000256" key="13">
    <source>
        <dbReference type="PROSITE-ProRule" id="PRU00322"/>
    </source>
</evidence>
<dbReference type="InterPro" id="IPR010666">
    <property type="entry name" value="Znf_GRF"/>
</dbReference>
<accession>A0ABQ9E2G3</accession>
<evidence type="ECO:0000259" key="17">
    <source>
        <dbReference type="PROSITE" id="PS51068"/>
    </source>
</evidence>
<evidence type="ECO:0000256" key="2">
    <source>
        <dbReference type="ARBA" id="ARBA00012720"/>
    </source>
</evidence>
<keyword evidence="10" id="KW-0456">Lyase</keyword>
<reference evidence="19 20" key="1">
    <citation type="submission" date="2022-12" db="EMBL/GenBank/DDBJ databases">
        <title>Chromosome-level genome of Tegillarca granosa.</title>
        <authorList>
            <person name="Kim J."/>
        </authorList>
    </citation>
    <scope>NUCLEOTIDE SEQUENCE [LARGE SCALE GENOMIC DNA]</scope>
    <source>
        <strain evidence="19">Teg-2019</strain>
        <tissue evidence="19">Adductor muscle</tissue>
    </source>
</reference>
<dbReference type="PANTHER" id="PTHR22993:SF10">
    <property type="entry name" value="ENDONUCLEASE 8-LIKE 3"/>
    <property type="match status" value="1"/>
</dbReference>
<gene>
    <name evidence="19" type="ORF">KUTeg_024442</name>
</gene>
<dbReference type="Gene3D" id="3.20.190.10">
    <property type="entry name" value="MutM-like, N-terminal"/>
    <property type="match status" value="1"/>
</dbReference>
<dbReference type="EMBL" id="JARBDR010000923">
    <property type="protein sequence ID" value="KAJ8297911.1"/>
    <property type="molecule type" value="Genomic_DNA"/>
</dbReference>
<evidence type="ECO:0000256" key="11">
    <source>
        <dbReference type="ARBA" id="ARBA00023268"/>
    </source>
</evidence>
<feature type="region of interest" description="Disordered" evidence="14">
    <location>
        <begin position="321"/>
        <end position="391"/>
    </location>
</feature>
<keyword evidence="8" id="KW-0238">DNA-binding</keyword>
<dbReference type="Proteomes" id="UP001217089">
    <property type="component" value="Unassembled WGS sequence"/>
</dbReference>
<dbReference type="PROSITE" id="PS51999">
    <property type="entry name" value="ZF_GRF"/>
    <property type="match status" value="1"/>
</dbReference>
<feature type="domain" description="Formamidopyrimidine-DNA glycosylase catalytic" evidence="17">
    <location>
        <begin position="2"/>
        <end position="90"/>
    </location>
</feature>
<evidence type="ECO:0000256" key="8">
    <source>
        <dbReference type="ARBA" id="ARBA00023125"/>
    </source>
</evidence>
<sequence length="454" mass="50765">MVEGPGCKIKGEKIKGRLIGRVVKAVSGNAVDREIKPSKGIDVSQFHQLVGLKLDDVQTLGKELFMYFGEICLRVHFLMAGSFTVNGQKLDKDFGGNAETASLELQMGPDKLSFMKSSVLIRSSESCYKKYEELNDLDICSPKFNHKRAVALVIEQKGRQLCDVLLDQEILPGVGNIIKNEALFDSGIKPSSKVEELNQEHCRKTGKPLNKYMKIYKKGKCTQCQGKVTICRLGDDNERVTYFCNQCQNNDLKSNQKRTLPVKNSLLGWVQTGSSEEKEEWTCTVCTLINTPNCVNCVVCASPKLPLENDNTTATMMSRKQENFQSTDKHLTTEPQSITRTSPSIKTENSADRVRHPAKRKSHVPPLEPLPPSSKKTRMEESNDSGVTTKIPSCPGHNKKCSLVEWADESFPICMGHGKPCTIRTVMKQGPNNGKKFFTCSQPKNKQCQYFEWA</sequence>
<dbReference type="PROSITE" id="PS01358">
    <property type="entry name" value="ZF_RANBP2_1"/>
    <property type="match status" value="1"/>
</dbReference>
<dbReference type="PROSITE" id="PS51068">
    <property type="entry name" value="FPG_CAT"/>
    <property type="match status" value="1"/>
</dbReference>
<evidence type="ECO:0000259" key="15">
    <source>
        <dbReference type="PROSITE" id="PS50199"/>
    </source>
</evidence>
<dbReference type="SUPFAM" id="SSF81624">
    <property type="entry name" value="N-terminal domain of MutM-like DNA repair proteins"/>
    <property type="match status" value="1"/>
</dbReference>
<feature type="domain" description="RanBP2-type" evidence="15">
    <location>
        <begin position="277"/>
        <end position="306"/>
    </location>
</feature>
<evidence type="ECO:0000256" key="5">
    <source>
        <dbReference type="ARBA" id="ARBA00022771"/>
    </source>
</evidence>
<feature type="non-terminal residue" evidence="19">
    <location>
        <position position="454"/>
    </location>
</feature>
<evidence type="ECO:0000259" key="18">
    <source>
        <dbReference type="PROSITE" id="PS51999"/>
    </source>
</evidence>
<dbReference type="PROSITE" id="PS51066">
    <property type="entry name" value="ZF_FPG_2"/>
    <property type="match status" value="1"/>
</dbReference>
<evidence type="ECO:0000256" key="10">
    <source>
        <dbReference type="ARBA" id="ARBA00023239"/>
    </source>
</evidence>
<dbReference type="Pfam" id="PF06831">
    <property type="entry name" value="H2TH"/>
    <property type="match status" value="1"/>
</dbReference>
<feature type="domain" description="GRF-type" evidence="18">
    <location>
        <begin position="414"/>
        <end position="454"/>
    </location>
</feature>
<feature type="compositionally biased region" description="Basic and acidic residues" evidence="14">
    <location>
        <begin position="321"/>
        <end position="332"/>
    </location>
</feature>
<dbReference type="InterPro" id="IPR001876">
    <property type="entry name" value="Znf_RanBP2"/>
</dbReference>
<evidence type="ECO:0000256" key="9">
    <source>
        <dbReference type="ARBA" id="ARBA00023204"/>
    </source>
</evidence>
<evidence type="ECO:0000259" key="16">
    <source>
        <dbReference type="PROSITE" id="PS51066"/>
    </source>
</evidence>
<dbReference type="InterPro" id="IPR012319">
    <property type="entry name" value="FPG_cat"/>
</dbReference>
<dbReference type="Pfam" id="PF06839">
    <property type="entry name" value="Zn_ribbon_GRF"/>
    <property type="match status" value="1"/>
</dbReference>
<name>A0ABQ9E2G3_TEGGR</name>
<dbReference type="InterPro" id="IPR035937">
    <property type="entry name" value="FPG_N"/>
</dbReference>
<evidence type="ECO:0000256" key="12">
    <source>
        <dbReference type="ARBA" id="ARBA00023295"/>
    </source>
</evidence>
<dbReference type="InterPro" id="IPR000214">
    <property type="entry name" value="Znf_DNA_glyclase/AP_lyase"/>
</dbReference>
<feature type="domain" description="FPG-type" evidence="16">
    <location>
        <begin position="214"/>
        <end position="249"/>
    </location>
</feature>
<evidence type="ECO:0000256" key="4">
    <source>
        <dbReference type="ARBA" id="ARBA00022763"/>
    </source>
</evidence>
<comment type="similarity">
    <text evidence="1">Belongs to the FPG family.</text>
</comment>
<dbReference type="PANTHER" id="PTHR22993">
    <property type="entry name" value="FORMAMIDOPYRIMIDINE-DNA GLYCOSYLASE"/>
    <property type="match status" value="1"/>
</dbReference>
<dbReference type="SUPFAM" id="SSF46946">
    <property type="entry name" value="S13-like H2TH domain"/>
    <property type="match status" value="1"/>
</dbReference>
<keyword evidence="7" id="KW-0862">Zinc</keyword>
<protein>
    <recommendedName>
        <fullName evidence="2">DNA-(apurinic or apyrimidinic site) lyase</fullName>
        <ecNumber evidence="2">4.2.99.18</ecNumber>
    </recommendedName>
</protein>
<keyword evidence="6" id="KW-0378">Hydrolase</keyword>
<dbReference type="EC" id="4.2.99.18" evidence="2"/>
<evidence type="ECO:0000256" key="6">
    <source>
        <dbReference type="ARBA" id="ARBA00022801"/>
    </source>
</evidence>
<keyword evidence="9" id="KW-0234">DNA repair</keyword>
<keyword evidence="5 13" id="KW-0863">Zinc-finger</keyword>
<dbReference type="InterPro" id="IPR015886">
    <property type="entry name" value="H2TH_FPG"/>
</dbReference>
<dbReference type="PROSITE" id="PS50199">
    <property type="entry name" value="ZF_RANBP2_2"/>
    <property type="match status" value="1"/>
</dbReference>
<evidence type="ECO:0000256" key="14">
    <source>
        <dbReference type="SAM" id="MobiDB-lite"/>
    </source>
</evidence>
<evidence type="ECO:0000313" key="20">
    <source>
        <dbReference type="Proteomes" id="UP001217089"/>
    </source>
</evidence>
<proteinExistence type="inferred from homology"/>
<dbReference type="SMART" id="SM01232">
    <property type="entry name" value="H2TH"/>
    <property type="match status" value="1"/>
</dbReference>
<dbReference type="Gene3D" id="1.10.8.50">
    <property type="match status" value="1"/>
</dbReference>
<dbReference type="InterPro" id="IPR010979">
    <property type="entry name" value="Ribosomal_uS13-like_H2TH"/>
</dbReference>
<evidence type="ECO:0000256" key="3">
    <source>
        <dbReference type="ARBA" id="ARBA00022723"/>
    </source>
</evidence>
<dbReference type="Gene3D" id="2.30.30.380">
    <property type="entry name" value="Zn-finger domain of Sec23/24"/>
    <property type="match status" value="1"/>
</dbReference>
<keyword evidence="12" id="KW-0326">Glycosidase</keyword>
<keyword evidence="3" id="KW-0479">Metal-binding</keyword>
<evidence type="ECO:0000313" key="19">
    <source>
        <dbReference type="EMBL" id="KAJ8297911.1"/>
    </source>
</evidence>
<comment type="caution">
    <text evidence="19">The sequence shown here is derived from an EMBL/GenBank/DDBJ whole genome shotgun (WGS) entry which is preliminary data.</text>
</comment>
<organism evidence="19 20">
    <name type="scientific">Tegillarca granosa</name>
    <name type="common">Malaysian cockle</name>
    <name type="synonym">Anadara granosa</name>
    <dbReference type="NCBI Taxonomy" id="220873"/>
    <lineage>
        <taxon>Eukaryota</taxon>
        <taxon>Metazoa</taxon>
        <taxon>Spiralia</taxon>
        <taxon>Lophotrochozoa</taxon>
        <taxon>Mollusca</taxon>
        <taxon>Bivalvia</taxon>
        <taxon>Autobranchia</taxon>
        <taxon>Pteriomorphia</taxon>
        <taxon>Arcoida</taxon>
        <taxon>Arcoidea</taxon>
        <taxon>Arcidae</taxon>
        <taxon>Tegillarca</taxon>
    </lineage>
</organism>
<feature type="compositionally biased region" description="Polar residues" evidence="14">
    <location>
        <begin position="333"/>
        <end position="348"/>
    </location>
</feature>
<keyword evidence="11" id="KW-0511">Multifunctional enzyme</keyword>
<evidence type="ECO:0000256" key="1">
    <source>
        <dbReference type="ARBA" id="ARBA00009409"/>
    </source>
</evidence>
<keyword evidence="20" id="KW-1185">Reference proteome</keyword>
<keyword evidence="4" id="KW-0227">DNA damage</keyword>